<evidence type="ECO:0000313" key="4">
    <source>
        <dbReference type="EMBL" id="PGH27437.1"/>
    </source>
</evidence>
<evidence type="ECO:0000313" key="5">
    <source>
        <dbReference type="Proteomes" id="UP000224634"/>
    </source>
</evidence>
<comment type="caution">
    <text evidence="4">The sequence shown here is derived from an EMBL/GenBank/DDBJ whole genome shotgun (WGS) entry which is preliminary data.</text>
</comment>
<proteinExistence type="predicted"/>
<dbReference type="Pfam" id="PF12796">
    <property type="entry name" value="Ank_2"/>
    <property type="match status" value="1"/>
</dbReference>
<dbReference type="AlphaFoldDB" id="A0A2B7Z3P1"/>
<dbReference type="Gene3D" id="1.25.40.20">
    <property type="entry name" value="Ankyrin repeat-containing domain"/>
    <property type="match status" value="1"/>
</dbReference>
<dbReference type="PROSITE" id="PS50088">
    <property type="entry name" value="ANK_REPEAT"/>
    <property type="match status" value="1"/>
</dbReference>
<evidence type="ECO:0000256" key="2">
    <source>
        <dbReference type="ARBA" id="ARBA00023043"/>
    </source>
</evidence>
<dbReference type="STRING" id="1447883.A0A2B7Z3P1"/>
<dbReference type="InterPro" id="IPR036770">
    <property type="entry name" value="Ankyrin_rpt-contain_sf"/>
</dbReference>
<reference evidence="4 5" key="1">
    <citation type="submission" date="2017-10" db="EMBL/GenBank/DDBJ databases">
        <title>Comparative genomics in systemic dimorphic fungi from Ajellomycetaceae.</title>
        <authorList>
            <person name="Munoz J.F."/>
            <person name="Mcewen J.G."/>
            <person name="Clay O.K."/>
            <person name="Cuomo C.A."/>
        </authorList>
    </citation>
    <scope>NUCLEOTIDE SEQUENCE [LARGE SCALE GENOMIC DNA]</scope>
    <source>
        <strain evidence="4 5">UAMH7299</strain>
    </source>
</reference>
<sequence length="227" mass="25463">MRCLEFLVQRGSDVHAVDNEGKNAVFYACCRKPFTLLSEFDIRAVVQYLIGIGLINACLNSVDLRSTNKKGQTALHLAAKNGYLEIFERLLEKVGVEGVSALTDCGDTFLHLVVHGGATQHIRVQRNARMMTCILDGYYGFSVQQVRGSEELGVSSNTGHMEILRRICASGLVDISTPNRYGKTPLDAARRWTGLFPWDYLQTAMQGEKQRERLRPVILKWIEEADL</sequence>
<accession>A0A2B7Z3P1</accession>
<dbReference type="PANTHER" id="PTHR24201:SF15">
    <property type="entry name" value="ANKYRIN REPEAT DOMAIN-CONTAINING PROTEIN 66"/>
    <property type="match status" value="1"/>
</dbReference>
<dbReference type="EMBL" id="PDNA01000007">
    <property type="protein sequence ID" value="PGH27437.1"/>
    <property type="molecule type" value="Genomic_DNA"/>
</dbReference>
<dbReference type="PROSITE" id="PS50297">
    <property type="entry name" value="ANK_REP_REGION"/>
    <property type="match status" value="1"/>
</dbReference>
<protein>
    <submittedName>
        <fullName evidence="4">Uncharacterized protein</fullName>
    </submittedName>
</protein>
<name>A0A2B7Z3P1_POLH7</name>
<keyword evidence="2 3" id="KW-0040">ANK repeat</keyword>
<dbReference type="Proteomes" id="UP000224634">
    <property type="component" value="Unassembled WGS sequence"/>
</dbReference>
<keyword evidence="5" id="KW-1185">Reference proteome</keyword>
<gene>
    <name evidence="4" type="ORF">AJ80_00915</name>
</gene>
<dbReference type="InterPro" id="IPR002110">
    <property type="entry name" value="Ankyrin_rpt"/>
</dbReference>
<evidence type="ECO:0000256" key="1">
    <source>
        <dbReference type="ARBA" id="ARBA00022737"/>
    </source>
</evidence>
<dbReference type="SUPFAM" id="SSF48403">
    <property type="entry name" value="Ankyrin repeat"/>
    <property type="match status" value="1"/>
</dbReference>
<keyword evidence="1" id="KW-0677">Repeat</keyword>
<organism evidence="4 5">
    <name type="scientific">Polytolypa hystricis (strain UAMH7299)</name>
    <dbReference type="NCBI Taxonomy" id="1447883"/>
    <lineage>
        <taxon>Eukaryota</taxon>
        <taxon>Fungi</taxon>
        <taxon>Dikarya</taxon>
        <taxon>Ascomycota</taxon>
        <taxon>Pezizomycotina</taxon>
        <taxon>Eurotiomycetes</taxon>
        <taxon>Eurotiomycetidae</taxon>
        <taxon>Onygenales</taxon>
        <taxon>Onygenales incertae sedis</taxon>
        <taxon>Polytolypa</taxon>
    </lineage>
</organism>
<dbReference type="InterPro" id="IPR050776">
    <property type="entry name" value="Ank_Repeat/CDKN_Inhibitor"/>
</dbReference>
<dbReference type="PANTHER" id="PTHR24201">
    <property type="entry name" value="ANK_REP_REGION DOMAIN-CONTAINING PROTEIN"/>
    <property type="match status" value="1"/>
</dbReference>
<dbReference type="OrthoDB" id="4719016at2759"/>
<evidence type="ECO:0000256" key="3">
    <source>
        <dbReference type="PROSITE-ProRule" id="PRU00023"/>
    </source>
</evidence>
<feature type="repeat" description="ANK" evidence="3">
    <location>
        <begin position="70"/>
        <end position="93"/>
    </location>
</feature>